<feature type="active site" evidence="5">
    <location>
        <position position="386"/>
    </location>
</feature>
<dbReference type="KEGG" id="goq:ACH46_09380"/>
<accession>A0A0N9MQN3</accession>
<dbReference type="STRING" id="1136941.ACH46_09380"/>
<evidence type="ECO:0000259" key="7">
    <source>
        <dbReference type="PROSITE" id="PS50926"/>
    </source>
</evidence>
<name>A0A0N9MQN3_9ACTN</name>
<comment type="similarity">
    <text evidence="4">Belongs to the class I-like SAM-binding methyltransferase superfamily. RNA M5U methyltransferase family.</text>
</comment>
<reference evidence="9" key="1">
    <citation type="submission" date="2015-06" db="EMBL/GenBank/DDBJ databases">
        <title>Complete genome sequence and metabolic analysis of phthalate degradation pathway in Gordonia sp. QH-11.</title>
        <authorList>
            <person name="Jin D."/>
            <person name="Kong X."/>
            <person name="Bai Z."/>
        </authorList>
    </citation>
    <scope>NUCLEOTIDE SEQUENCE [LARGE SCALE GENOMIC DNA]</scope>
    <source>
        <strain evidence="9">QH-11</strain>
    </source>
</reference>
<evidence type="ECO:0000256" key="2">
    <source>
        <dbReference type="ARBA" id="ARBA00022679"/>
    </source>
</evidence>
<dbReference type="Pfam" id="PF05958">
    <property type="entry name" value="tRNA_U5-meth_tr"/>
    <property type="match status" value="1"/>
</dbReference>
<dbReference type="Gene3D" id="3.40.50.150">
    <property type="entry name" value="Vaccinia Virus protein VP39"/>
    <property type="match status" value="1"/>
</dbReference>
<dbReference type="OrthoDB" id="9804590at2"/>
<evidence type="ECO:0000256" key="5">
    <source>
        <dbReference type="PROSITE-ProRule" id="PRU10015"/>
    </source>
</evidence>
<dbReference type="PROSITE" id="PS51687">
    <property type="entry name" value="SAM_MT_RNA_M5U"/>
    <property type="match status" value="1"/>
</dbReference>
<feature type="active site" description="Nucleophile" evidence="4">
    <location>
        <position position="386"/>
    </location>
</feature>
<dbReference type="EMBL" id="CP011853">
    <property type="protein sequence ID" value="ALG84670.1"/>
    <property type="molecule type" value="Genomic_DNA"/>
</dbReference>
<dbReference type="PROSITE" id="PS50926">
    <property type="entry name" value="TRAM"/>
    <property type="match status" value="1"/>
</dbReference>
<sequence length="428" mass="44089">MTGTDGLVELEVTGYANGGAGIARSGGRVVFVDGALPGETVLAAITDDKHAAYARAYAEKIVVASEHRVESACPAAAAGAGCCDLSHVTGEHARELGASALADVLRRIGGFSLDELPAPAVEALAPESTGWRIRTRLAVGRDGRAGLRGRRSSTIITEPCAAPVAGLLDDVDALGAKPGTELVLMSGADGDRHAGELEVLATGGGRSGNQRGGRRRNAQRSRGARSGPRALRNLEGDDLVTHRVGDRSWEVPVTGFWQAHRNAPKTYVDAAVTMLAGVGVTGRVHAWDLYGGAGVFTASILDRGPAHGFEVTGVDLVDTDPGALAAAEVTLADDAVRIHRGAVASTLPGLEHAQIVVSDPPRSGSGLAVVDAIAAAGPDAVVHVGCDAASFARDLGRFAASGYRVRAWRAFDAFPMTHHIEAIAVLTR</sequence>
<dbReference type="InterPro" id="IPR012340">
    <property type="entry name" value="NA-bd_OB-fold"/>
</dbReference>
<feature type="compositionally biased region" description="Basic residues" evidence="6">
    <location>
        <begin position="212"/>
        <end position="223"/>
    </location>
</feature>
<dbReference type="PANTHER" id="PTHR11061:SF30">
    <property type="entry name" value="TRNA (URACIL(54)-C(5))-METHYLTRANSFERASE"/>
    <property type="match status" value="1"/>
</dbReference>
<dbReference type="SUPFAM" id="SSF50249">
    <property type="entry name" value="Nucleic acid-binding proteins"/>
    <property type="match status" value="1"/>
</dbReference>
<protein>
    <submittedName>
        <fullName evidence="8">SAM-dependent methyltransferase</fullName>
    </submittedName>
</protein>
<dbReference type="InterPro" id="IPR030390">
    <property type="entry name" value="MeTrfase_TrmA_AS"/>
</dbReference>
<proteinExistence type="inferred from homology"/>
<keyword evidence="1 4" id="KW-0489">Methyltransferase</keyword>
<dbReference type="InterPro" id="IPR010280">
    <property type="entry name" value="U5_MeTrfase_fam"/>
</dbReference>
<dbReference type="RefSeq" id="WP_062392666.1">
    <property type="nucleotide sequence ID" value="NZ_CP011853.1"/>
</dbReference>
<evidence type="ECO:0000256" key="6">
    <source>
        <dbReference type="SAM" id="MobiDB-lite"/>
    </source>
</evidence>
<dbReference type="PANTHER" id="PTHR11061">
    <property type="entry name" value="RNA M5U METHYLTRANSFERASE"/>
    <property type="match status" value="1"/>
</dbReference>
<dbReference type="Gene3D" id="2.40.50.140">
    <property type="entry name" value="Nucleic acid-binding proteins"/>
    <property type="match status" value="1"/>
</dbReference>
<keyword evidence="3 4" id="KW-0949">S-adenosyl-L-methionine</keyword>
<evidence type="ECO:0000256" key="4">
    <source>
        <dbReference type="PROSITE-ProRule" id="PRU01024"/>
    </source>
</evidence>
<dbReference type="InterPro" id="IPR030391">
    <property type="entry name" value="MeTrfase_TrmA_CS"/>
</dbReference>
<reference evidence="8 9" key="2">
    <citation type="journal article" date="2017" name="Int. J. Syst. Evol. Microbiol.">
        <title>Gordonia phthalatica sp. nov., a di-n-butyl phthalate-degrading bacterium isolated from activated sludge.</title>
        <authorList>
            <person name="Jin D."/>
            <person name="Kong X."/>
            <person name="Jia M."/>
            <person name="Yu X."/>
            <person name="Wang X."/>
            <person name="Zhuang X."/>
            <person name="Deng Y."/>
            <person name="Bai Z."/>
        </authorList>
    </citation>
    <scope>NUCLEOTIDE SEQUENCE [LARGE SCALE GENOMIC DNA]</scope>
    <source>
        <strain evidence="8 9">QH-11</strain>
    </source>
</reference>
<dbReference type="SUPFAM" id="SSF53335">
    <property type="entry name" value="S-adenosyl-L-methionine-dependent methyltransferases"/>
    <property type="match status" value="1"/>
</dbReference>
<evidence type="ECO:0000313" key="8">
    <source>
        <dbReference type="EMBL" id="ALG84670.1"/>
    </source>
</evidence>
<dbReference type="Pfam" id="PF01938">
    <property type="entry name" value="TRAM"/>
    <property type="match status" value="1"/>
</dbReference>
<gene>
    <name evidence="8" type="ORF">ACH46_09380</name>
</gene>
<feature type="binding site" evidence="4">
    <location>
        <position position="359"/>
    </location>
    <ligand>
        <name>S-adenosyl-L-methionine</name>
        <dbReference type="ChEBI" id="CHEBI:59789"/>
    </ligand>
</feature>
<dbReference type="PROSITE" id="PS01231">
    <property type="entry name" value="TRMA_2"/>
    <property type="match status" value="1"/>
</dbReference>
<dbReference type="AlphaFoldDB" id="A0A0N9MQN3"/>
<dbReference type="InterPro" id="IPR029063">
    <property type="entry name" value="SAM-dependent_MTases_sf"/>
</dbReference>
<evidence type="ECO:0000256" key="3">
    <source>
        <dbReference type="ARBA" id="ARBA00022691"/>
    </source>
</evidence>
<feature type="binding site" evidence="4">
    <location>
        <position position="315"/>
    </location>
    <ligand>
        <name>S-adenosyl-L-methionine</name>
        <dbReference type="ChEBI" id="CHEBI:59789"/>
    </ligand>
</feature>
<feature type="binding site" evidence="4">
    <location>
        <position position="258"/>
    </location>
    <ligand>
        <name>S-adenosyl-L-methionine</name>
        <dbReference type="ChEBI" id="CHEBI:59789"/>
    </ligand>
</feature>
<dbReference type="Proteomes" id="UP000063789">
    <property type="component" value="Chromosome"/>
</dbReference>
<organism evidence="8 9">
    <name type="scientific">Gordonia phthalatica</name>
    <dbReference type="NCBI Taxonomy" id="1136941"/>
    <lineage>
        <taxon>Bacteria</taxon>
        <taxon>Bacillati</taxon>
        <taxon>Actinomycetota</taxon>
        <taxon>Actinomycetes</taxon>
        <taxon>Mycobacteriales</taxon>
        <taxon>Gordoniaceae</taxon>
        <taxon>Gordonia</taxon>
    </lineage>
</organism>
<keyword evidence="2 4" id="KW-0808">Transferase</keyword>
<evidence type="ECO:0000313" key="9">
    <source>
        <dbReference type="Proteomes" id="UP000063789"/>
    </source>
</evidence>
<feature type="region of interest" description="Disordered" evidence="6">
    <location>
        <begin position="201"/>
        <end position="230"/>
    </location>
</feature>
<dbReference type="GO" id="GO:0070041">
    <property type="term" value="F:rRNA (uridine-C5-)-methyltransferase activity"/>
    <property type="evidence" value="ECO:0007669"/>
    <property type="project" value="TreeGrafter"/>
</dbReference>
<feature type="compositionally biased region" description="Gly residues" evidence="6">
    <location>
        <begin position="202"/>
        <end position="211"/>
    </location>
</feature>
<dbReference type="PATRIC" id="fig|1136941.3.peg.1912"/>
<dbReference type="PROSITE" id="PS01230">
    <property type="entry name" value="TRMA_1"/>
    <property type="match status" value="1"/>
</dbReference>
<keyword evidence="9" id="KW-1185">Reference proteome</keyword>
<dbReference type="GO" id="GO:0070475">
    <property type="term" value="P:rRNA base methylation"/>
    <property type="evidence" value="ECO:0007669"/>
    <property type="project" value="TreeGrafter"/>
</dbReference>
<dbReference type="InterPro" id="IPR002792">
    <property type="entry name" value="TRAM_dom"/>
</dbReference>
<feature type="binding site" evidence="4">
    <location>
        <position position="290"/>
    </location>
    <ligand>
        <name>S-adenosyl-L-methionine</name>
        <dbReference type="ChEBI" id="CHEBI:59789"/>
    </ligand>
</feature>
<evidence type="ECO:0000256" key="1">
    <source>
        <dbReference type="ARBA" id="ARBA00022603"/>
    </source>
</evidence>
<feature type="domain" description="TRAM" evidence="7">
    <location>
        <begin position="1"/>
        <end position="58"/>
    </location>
</feature>